<protein>
    <submittedName>
        <fullName evidence="1">Uncharacterized protein</fullName>
    </submittedName>
</protein>
<dbReference type="Proteomes" id="UP000299102">
    <property type="component" value="Unassembled WGS sequence"/>
</dbReference>
<gene>
    <name evidence="1" type="ORF">EVAR_95172_1</name>
</gene>
<dbReference type="EMBL" id="BGZK01000343">
    <property type="protein sequence ID" value="GBP38047.1"/>
    <property type="molecule type" value="Genomic_DNA"/>
</dbReference>
<keyword evidence="2" id="KW-1185">Reference proteome</keyword>
<reference evidence="1 2" key="1">
    <citation type="journal article" date="2019" name="Commun. Biol.">
        <title>The bagworm genome reveals a unique fibroin gene that provides high tensile strength.</title>
        <authorList>
            <person name="Kono N."/>
            <person name="Nakamura H."/>
            <person name="Ohtoshi R."/>
            <person name="Tomita M."/>
            <person name="Numata K."/>
            <person name="Arakawa K."/>
        </authorList>
    </citation>
    <scope>NUCLEOTIDE SEQUENCE [LARGE SCALE GENOMIC DNA]</scope>
</reference>
<dbReference type="AlphaFoldDB" id="A0A4C1VID6"/>
<evidence type="ECO:0000313" key="2">
    <source>
        <dbReference type="Proteomes" id="UP000299102"/>
    </source>
</evidence>
<comment type="caution">
    <text evidence="1">The sequence shown here is derived from an EMBL/GenBank/DDBJ whole genome shotgun (WGS) entry which is preliminary data.</text>
</comment>
<sequence length="90" mass="9487">MHCSGGSLSPSRFINAILSIRYPVPSQDTGNALVAPLRLGVSTDDATNCKRSQRSLPVTAFGHPSPCPPSPRSCVLAASVPHQKFSTVQN</sequence>
<name>A0A4C1VID6_EUMVA</name>
<proteinExistence type="predicted"/>
<organism evidence="1 2">
    <name type="scientific">Eumeta variegata</name>
    <name type="common">Bagworm moth</name>
    <name type="synonym">Eumeta japonica</name>
    <dbReference type="NCBI Taxonomy" id="151549"/>
    <lineage>
        <taxon>Eukaryota</taxon>
        <taxon>Metazoa</taxon>
        <taxon>Ecdysozoa</taxon>
        <taxon>Arthropoda</taxon>
        <taxon>Hexapoda</taxon>
        <taxon>Insecta</taxon>
        <taxon>Pterygota</taxon>
        <taxon>Neoptera</taxon>
        <taxon>Endopterygota</taxon>
        <taxon>Lepidoptera</taxon>
        <taxon>Glossata</taxon>
        <taxon>Ditrysia</taxon>
        <taxon>Tineoidea</taxon>
        <taxon>Psychidae</taxon>
        <taxon>Oiketicinae</taxon>
        <taxon>Eumeta</taxon>
    </lineage>
</organism>
<evidence type="ECO:0000313" key="1">
    <source>
        <dbReference type="EMBL" id="GBP38047.1"/>
    </source>
</evidence>
<accession>A0A4C1VID6</accession>